<protein>
    <recommendedName>
        <fullName evidence="3">HipA N-terminal subdomain 1 domain-containing protein</fullName>
    </recommendedName>
</protein>
<dbReference type="RefSeq" id="WP_058353493.1">
    <property type="nucleotide sequence ID" value="NZ_CABMMD010000178.1"/>
</dbReference>
<dbReference type="STRING" id="290052.ASU35_13415"/>
<gene>
    <name evidence="1" type="ORF">ASU35_13415</name>
</gene>
<keyword evidence="2" id="KW-1185">Reference proteome</keyword>
<sequence length="116" mass="13558">MEGVVFCCDVYHRYAKTGRLEIVNGKLIKNEVYTSNVMLHPFPKSTTFFDVTSSLEERVIPPCRWTADVANYLGLQEYNVYDILRKTHGVLDKDFLWFKFDDDPTDLTWDDVKVRG</sequence>
<evidence type="ECO:0008006" key="3">
    <source>
        <dbReference type="Google" id="ProtNLM"/>
    </source>
</evidence>
<dbReference type="EMBL" id="LNAM01000178">
    <property type="protein sequence ID" value="KSV58256.1"/>
    <property type="molecule type" value="Genomic_DNA"/>
</dbReference>
<dbReference type="OrthoDB" id="2041363at2"/>
<evidence type="ECO:0000313" key="1">
    <source>
        <dbReference type="EMBL" id="KSV58256.1"/>
    </source>
</evidence>
<organism evidence="1 2">
    <name type="scientific">Acetivibrio ethanolgignens</name>
    <dbReference type="NCBI Taxonomy" id="290052"/>
    <lineage>
        <taxon>Bacteria</taxon>
        <taxon>Bacillati</taxon>
        <taxon>Bacillota</taxon>
        <taxon>Clostridia</taxon>
        <taxon>Eubacteriales</taxon>
        <taxon>Oscillospiraceae</taxon>
        <taxon>Acetivibrio</taxon>
    </lineage>
</organism>
<reference evidence="1 2" key="1">
    <citation type="submission" date="2015-11" db="EMBL/GenBank/DDBJ databases">
        <title>Butyribacter intestini gen. nov., sp. nov., a butyric acid-producing bacterium of the family Lachnospiraceae isolated from the human faeces.</title>
        <authorList>
            <person name="Zou Y."/>
            <person name="Xue W."/>
            <person name="Luo G."/>
            <person name="Lv M."/>
        </authorList>
    </citation>
    <scope>NUCLEOTIDE SEQUENCE [LARGE SCALE GENOMIC DNA]</scope>
    <source>
        <strain evidence="1 2">ACET-33324</strain>
    </source>
</reference>
<name>A0A0V8QCD8_9FIRM</name>
<dbReference type="Proteomes" id="UP000054874">
    <property type="component" value="Unassembled WGS sequence"/>
</dbReference>
<dbReference type="AlphaFoldDB" id="A0A0V8QCD8"/>
<comment type="caution">
    <text evidence="1">The sequence shown here is derived from an EMBL/GenBank/DDBJ whole genome shotgun (WGS) entry which is preliminary data.</text>
</comment>
<proteinExistence type="predicted"/>
<evidence type="ECO:0000313" key="2">
    <source>
        <dbReference type="Proteomes" id="UP000054874"/>
    </source>
</evidence>
<accession>A0A0V8QCD8</accession>